<proteinExistence type="predicted"/>
<sequence length="89" mass="10346">EYTHRDFEAVGRSQKSVYRIGKKDNIERKRGSERKAKVDLQVIKKALEAEPLKSMRAHAKDMGISHTQRFLVRVEKPLLTERIKLSISN</sequence>
<name>A0A7T8H1Y9_CALRO</name>
<dbReference type="OrthoDB" id="9996331at2759"/>
<evidence type="ECO:0000313" key="1">
    <source>
        <dbReference type="EMBL" id="QQP41968.1"/>
    </source>
</evidence>
<dbReference type="Proteomes" id="UP000595437">
    <property type="component" value="Chromosome 11"/>
</dbReference>
<evidence type="ECO:0000313" key="2">
    <source>
        <dbReference type="Proteomes" id="UP000595437"/>
    </source>
</evidence>
<organism evidence="1 2">
    <name type="scientific">Caligus rogercresseyi</name>
    <name type="common">Sea louse</name>
    <dbReference type="NCBI Taxonomy" id="217165"/>
    <lineage>
        <taxon>Eukaryota</taxon>
        <taxon>Metazoa</taxon>
        <taxon>Ecdysozoa</taxon>
        <taxon>Arthropoda</taxon>
        <taxon>Crustacea</taxon>
        <taxon>Multicrustacea</taxon>
        <taxon>Hexanauplia</taxon>
        <taxon>Copepoda</taxon>
        <taxon>Siphonostomatoida</taxon>
        <taxon>Caligidae</taxon>
        <taxon>Caligus</taxon>
    </lineage>
</organism>
<gene>
    <name evidence="1" type="ORF">FKW44_016491</name>
</gene>
<protein>
    <submittedName>
        <fullName evidence="1">Uncharacterized protein</fullName>
    </submittedName>
</protein>
<reference evidence="2" key="1">
    <citation type="submission" date="2021-01" db="EMBL/GenBank/DDBJ databases">
        <title>Caligus Genome Assembly.</title>
        <authorList>
            <person name="Gallardo-Escarate C."/>
        </authorList>
    </citation>
    <scope>NUCLEOTIDE SEQUENCE [LARGE SCALE GENOMIC DNA]</scope>
</reference>
<accession>A0A7T8H1Y9</accession>
<dbReference type="EMBL" id="CP045900">
    <property type="protein sequence ID" value="QQP41968.1"/>
    <property type="molecule type" value="Genomic_DNA"/>
</dbReference>
<dbReference type="AlphaFoldDB" id="A0A7T8H1Y9"/>
<feature type="non-terminal residue" evidence="1">
    <location>
        <position position="1"/>
    </location>
</feature>
<keyword evidence="2" id="KW-1185">Reference proteome</keyword>
<feature type="non-terminal residue" evidence="1">
    <location>
        <position position="89"/>
    </location>
</feature>